<evidence type="ECO:0000256" key="2">
    <source>
        <dbReference type="ARBA" id="ARBA00022490"/>
    </source>
</evidence>
<reference evidence="7" key="1">
    <citation type="submission" date="2020-04" db="EMBL/GenBank/DDBJ databases">
        <authorList>
            <person name="Alioto T."/>
            <person name="Alioto T."/>
            <person name="Gomez Garrido J."/>
        </authorList>
    </citation>
    <scope>NUCLEOTIDE SEQUENCE</scope>
    <source>
        <strain evidence="7">A484AB</strain>
    </source>
</reference>
<evidence type="ECO:0000256" key="1">
    <source>
        <dbReference type="ARBA" id="ARBA00004496"/>
    </source>
</evidence>
<keyword evidence="2" id="KW-0963">Cytoplasm</keyword>
<evidence type="ECO:0000313" key="7">
    <source>
        <dbReference type="EMBL" id="CAB4003177.1"/>
    </source>
</evidence>
<evidence type="ECO:0000256" key="3">
    <source>
        <dbReference type="ARBA" id="ARBA00023157"/>
    </source>
</evidence>
<dbReference type="InterPro" id="IPR051383">
    <property type="entry name" value="COX19"/>
</dbReference>
<evidence type="ECO:0000256" key="4">
    <source>
        <dbReference type="ARBA" id="ARBA00038223"/>
    </source>
</evidence>
<comment type="similarity">
    <text evidence="4">Belongs to the COX19 family.</text>
</comment>
<dbReference type="PANTHER" id="PTHR21107:SF2">
    <property type="entry name" value="CYTOCHROME C OXIDASE ASSEMBLY PROTEIN COX19"/>
    <property type="match status" value="1"/>
</dbReference>
<dbReference type="InterPro" id="IPR009069">
    <property type="entry name" value="Cys_alpha_HP_mot_SF"/>
</dbReference>
<dbReference type="EMBL" id="CACRXK020004558">
    <property type="protein sequence ID" value="CAB4003177.1"/>
    <property type="molecule type" value="Genomic_DNA"/>
</dbReference>
<dbReference type="PROSITE" id="PS51808">
    <property type="entry name" value="CHCH"/>
    <property type="match status" value="1"/>
</dbReference>
<gene>
    <name evidence="7" type="ORF">PACLA_8A009018</name>
</gene>
<dbReference type="GO" id="GO:0005758">
    <property type="term" value="C:mitochondrial intermembrane space"/>
    <property type="evidence" value="ECO:0007669"/>
    <property type="project" value="TreeGrafter"/>
</dbReference>
<dbReference type="SUPFAM" id="SSF47072">
    <property type="entry name" value="Cysteine alpha-hairpin motif"/>
    <property type="match status" value="1"/>
</dbReference>
<evidence type="ECO:0000259" key="6">
    <source>
        <dbReference type="Pfam" id="PF06747"/>
    </source>
</evidence>
<accession>A0A7D9EB75</accession>
<dbReference type="Pfam" id="PF06747">
    <property type="entry name" value="CHCH"/>
    <property type="match status" value="1"/>
</dbReference>
<dbReference type="AlphaFoldDB" id="A0A7D9EB75"/>
<comment type="caution">
    <text evidence="7">The sequence shown here is derived from an EMBL/GenBank/DDBJ whole genome shotgun (WGS) entry which is preliminary data.</text>
</comment>
<protein>
    <recommendedName>
        <fullName evidence="5">Cytochrome c oxidase assembly protein COX19</fullName>
    </recommendedName>
</protein>
<evidence type="ECO:0000256" key="5">
    <source>
        <dbReference type="ARBA" id="ARBA00039385"/>
    </source>
</evidence>
<dbReference type="InterPro" id="IPR010625">
    <property type="entry name" value="CHCH"/>
</dbReference>
<proteinExistence type="inferred from homology"/>
<organism evidence="7 8">
    <name type="scientific">Paramuricea clavata</name>
    <name type="common">Red gorgonian</name>
    <name type="synonym">Violescent sea-whip</name>
    <dbReference type="NCBI Taxonomy" id="317549"/>
    <lineage>
        <taxon>Eukaryota</taxon>
        <taxon>Metazoa</taxon>
        <taxon>Cnidaria</taxon>
        <taxon>Anthozoa</taxon>
        <taxon>Octocorallia</taxon>
        <taxon>Malacalcyonacea</taxon>
        <taxon>Plexauridae</taxon>
        <taxon>Paramuricea</taxon>
    </lineage>
</organism>
<dbReference type="OrthoDB" id="268594at2759"/>
<evidence type="ECO:0000313" key="8">
    <source>
        <dbReference type="Proteomes" id="UP001152795"/>
    </source>
</evidence>
<sequence>MNPGKKVFQAKAPDKGSFPLDHDGECKEFMVQYMKCLQQNNNSNSKCRPESKRYLECRMDRELMTKEDFELLGHHTALHTGKVDR</sequence>
<name>A0A7D9EB75_PARCT</name>
<dbReference type="GO" id="GO:0033617">
    <property type="term" value="P:mitochondrial respiratory chain complex IV assembly"/>
    <property type="evidence" value="ECO:0007669"/>
    <property type="project" value="TreeGrafter"/>
</dbReference>
<comment type="subcellular location">
    <subcellularLocation>
        <location evidence="1">Cytoplasm</location>
    </subcellularLocation>
</comment>
<keyword evidence="3" id="KW-1015">Disulfide bond</keyword>
<feature type="non-terminal residue" evidence="7">
    <location>
        <position position="1"/>
    </location>
</feature>
<dbReference type="PANTHER" id="PTHR21107">
    <property type="entry name" value="CYTOCHROME C OXIDASE ASSEMBLY PROTEIN COX19"/>
    <property type="match status" value="1"/>
</dbReference>
<keyword evidence="8" id="KW-1185">Reference proteome</keyword>
<dbReference type="Proteomes" id="UP001152795">
    <property type="component" value="Unassembled WGS sequence"/>
</dbReference>
<dbReference type="Gene3D" id="1.10.287.2900">
    <property type="match status" value="1"/>
</dbReference>
<feature type="domain" description="CHCH" evidence="6">
    <location>
        <begin position="26"/>
        <end position="59"/>
    </location>
</feature>